<dbReference type="Proteomes" id="UP000219993">
    <property type="component" value="Chromosome"/>
</dbReference>
<dbReference type="EMBL" id="CP021435">
    <property type="protein sequence ID" value="ATJ83987.1"/>
    <property type="molecule type" value="Genomic_DNA"/>
</dbReference>
<keyword evidence="1" id="KW-0812">Transmembrane</keyword>
<keyword evidence="1" id="KW-0472">Membrane</keyword>
<dbReference type="RefSeq" id="WP_097790237.1">
    <property type="nucleotide sequence ID" value="NZ_BAAADT010000018.1"/>
</dbReference>
<organism evidence="2 3">
    <name type="scientific">Halomonas beimenensis</name>
    <dbReference type="NCBI Taxonomy" id="475662"/>
    <lineage>
        <taxon>Bacteria</taxon>
        <taxon>Pseudomonadati</taxon>
        <taxon>Pseudomonadota</taxon>
        <taxon>Gammaproteobacteria</taxon>
        <taxon>Oceanospirillales</taxon>
        <taxon>Halomonadaceae</taxon>
        <taxon>Halomonas</taxon>
    </lineage>
</organism>
<sequence length="78" mass="8888">MPIPPRYAALVFSLLMSLYMGVLMTLLITWINTGLSDGFLGRWWRAFTIAWPIAFVLTLLGAPPLQRLTAWLTHDRRG</sequence>
<name>A0A291PAS8_9GAMM</name>
<dbReference type="OrthoDB" id="8481133at2"/>
<evidence type="ECO:0000256" key="1">
    <source>
        <dbReference type="SAM" id="Phobius"/>
    </source>
</evidence>
<dbReference type="AlphaFoldDB" id="A0A291PAS8"/>
<dbReference type="InterPro" id="IPR021529">
    <property type="entry name" value="DUF2798"/>
</dbReference>
<accession>A0A291PAS8</accession>
<dbReference type="KEGG" id="hbe:BEI_3000"/>
<gene>
    <name evidence="2" type="ORF">BEI_3000</name>
</gene>
<protein>
    <recommendedName>
        <fullName evidence="4">DUF2798 domain-containing protein</fullName>
    </recommendedName>
</protein>
<keyword evidence="1" id="KW-1133">Transmembrane helix</keyword>
<evidence type="ECO:0000313" key="2">
    <source>
        <dbReference type="EMBL" id="ATJ83987.1"/>
    </source>
</evidence>
<feature type="transmembrane region" description="Helical" evidence="1">
    <location>
        <begin position="43"/>
        <end position="62"/>
    </location>
</feature>
<evidence type="ECO:0008006" key="4">
    <source>
        <dbReference type="Google" id="ProtNLM"/>
    </source>
</evidence>
<dbReference type="Pfam" id="PF11391">
    <property type="entry name" value="DUF2798"/>
    <property type="match status" value="1"/>
</dbReference>
<keyword evidence="3" id="KW-1185">Reference proteome</keyword>
<evidence type="ECO:0000313" key="3">
    <source>
        <dbReference type="Proteomes" id="UP000219993"/>
    </source>
</evidence>
<feature type="transmembrane region" description="Helical" evidence="1">
    <location>
        <begin position="7"/>
        <end position="31"/>
    </location>
</feature>
<proteinExistence type="predicted"/>
<reference evidence="2 3" key="1">
    <citation type="journal article" date="2017" name="Sci. Rep.">
        <title>Revealing the Saline Adaptation Strategies of the Halophilic Bacterium Halomonas beimenensis through High-throughput Omics and Transposon Mutagenesis Approaches.</title>
        <authorList>
            <person name="Chen Y.H."/>
            <person name="Lin S.S."/>
            <person name="Shyu Y.T."/>
        </authorList>
    </citation>
    <scope>NUCLEOTIDE SEQUENCE [LARGE SCALE GENOMIC DNA]</scope>
    <source>
        <strain evidence="2 3">NTU-111</strain>
    </source>
</reference>